<protein>
    <submittedName>
        <fullName evidence="4">DnaJ-related protein SCJ1</fullName>
    </submittedName>
</protein>
<dbReference type="OrthoDB" id="435578at2759"/>
<name>A0A1Q9F4Z0_SYMMI</name>
<sequence length="913" mass="102511">MFLAVVFILSTRSKILLQFFVARPDADLTDLSILPKLYDLALQHGPQLGDAGTVHAAATSLGNLIDSILLPYWRQPQEHPVTALVQCRSIRDARELLMQIPHFGELAMAHVFSYIAAMDKGLQRLSWSQQKLPDAQLPLAANARAWLALRRAGRELTKSPGWLEEEARNWVQTMQAMMPKTVTYRRHSDGVEVEWKPQITRSLCQANSCKSLQVLQTWLSGMLGNHGRKSAADMLPSWRRKRWGPKRKRSQGLSCAQAAYLAQQFSKPGEGLPRYSLDVFPVTAHMFPVRPSPLRRQPPRLWRGKHRDLRSFFEAIVKSLMSKEMDKDLYSSKDPICRKGNLLANVHPEIMKVNQVLSKIIDGKPFARQAWFEESPSPAELTRIDSLVTEIRAAAPEDRDLLFQRHWPRWHLHGTHDEKLAQAELWDDYIDRLEEQTGRERPSEIPALKVDPAKVTDIFFDFDGTLTASNKEGVSGYVLPLLERCVGLRISDCIEGPSRGRDILTWKELDLRMAAAVPEAISGVSGETSVLGSLAVRQHLESSLKLLVSCGIRLHLLTMGTPQTSKALLGAAGYDLSLFSSFLGPFDMAKNQSLRNLFDNGDMDGQEAAESFQFDVQEDIDALHHLQRTGDQNPTLQRIMSMEKRLSKAALIHSLAGEGGLLVDDNYAKNIFDAHSKDVMYLLVDPEGVLNTSSAIQDLAELLAAKEQQRTKGLAMFDLREDCTTKDLETAYRRLARSMHPDKNGGTEEAKERFQTMRARYEELSDSKGEAGEPERSPAADGTEQEKEDAKEQEKSGDGSTFQQDGAGTSAGTDPTSQRAEEETPQPKQPEKDDQDLESEIIMREHCGGERRLQHETRELLRTFIQFAGDDSDADIQARSRNGVGVAVQMITEPIILKDLENWHADKRYPTIT</sequence>
<reference evidence="4 5" key="1">
    <citation type="submission" date="2016-02" db="EMBL/GenBank/DDBJ databases">
        <title>Genome analysis of coral dinoflagellate symbionts highlights evolutionary adaptations to a symbiotic lifestyle.</title>
        <authorList>
            <person name="Aranda M."/>
            <person name="Li Y."/>
            <person name="Liew Y.J."/>
            <person name="Baumgarten S."/>
            <person name="Simakov O."/>
            <person name="Wilson M."/>
            <person name="Piel J."/>
            <person name="Ashoor H."/>
            <person name="Bougouffa S."/>
            <person name="Bajic V.B."/>
            <person name="Ryu T."/>
            <person name="Ravasi T."/>
            <person name="Bayer T."/>
            <person name="Micklem G."/>
            <person name="Kim H."/>
            <person name="Bhak J."/>
            <person name="Lajeunesse T.C."/>
            <person name="Voolstra C.R."/>
        </authorList>
    </citation>
    <scope>NUCLEOTIDE SEQUENCE [LARGE SCALE GENOMIC DNA]</scope>
    <source>
        <strain evidence="4 5">CCMP2467</strain>
    </source>
</reference>
<feature type="compositionally biased region" description="Basic and acidic residues" evidence="1">
    <location>
        <begin position="762"/>
        <end position="797"/>
    </location>
</feature>
<gene>
    <name evidence="4" type="primary">SCJ1</name>
    <name evidence="4" type="ORF">AK812_SmicGene1087</name>
</gene>
<organism evidence="4 5">
    <name type="scientific">Symbiodinium microadriaticum</name>
    <name type="common">Dinoflagellate</name>
    <name type="synonym">Zooxanthella microadriatica</name>
    <dbReference type="NCBI Taxonomy" id="2951"/>
    <lineage>
        <taxon>Eukaryota</taxon>
        <taxon>Sar</taxon>
        <taxon>Alveolata</taxon>
        <taxon>Dinophyceae</taxon>
        <taxon>Suessiales</taxon>
        <taxon>Symbiodiniaceae</taxon>
        <taxon>Symbiodinium</taxon>
    </lineage>
</organism>
<comment type="caution">
    <text evidence="4">The sequence shown here is derived from an EMBL/GenBank/DDBJ whole genome shotgun (WGS) entry which is preliminary data.</text>
</comment>
<dbReference type="AlphaFoldDB" id="A0A1Q9F4Z0"/>
<dbReference type="CDD" id="cd06257">
    <property type="entry name" value="DnaJ"/>
    <property type="match status" value="1"/>
</dbReference>
<dbReference type="Gene3D" id="1.10.287.110">
    <property type="entry name" value="DnaJ domain"/>
    <property type="match status" value="1"/>
</dbReference>
<feature type="signal peptide" evidence="2">
    <location>
        <begin position="1"/>
        <end position="17"/>
    </location>
</feature>
<keyword evidence="2" id="KW-0732">Signal</keyword>
<keyword evidence="5" id="KW-1185">Reference proteome</keyword>
<dbReference type="InterPro" id="IPR001623">
    <property type="entry name" value="DnaJ_domain"/>
</dbReference>
<dbReference type="SMART" id="SM00271">
    <property type="entry name" value="DnaJ"/>
    <property type="match status" value="1"/>
</dbReference>
<accession>A0A1Q9F4Z0</accession>
<feature type="domain" description="J" evidence="3">
    <location>
        <begin position="698"/>
        <end position="769"/>
    </location>
</feature>
<dbReference type="Pfam" id="PF00226">
    <property type="entry name" value="DnaJ"/>
    <property type="match status" value="1"/>
</dbReference>
<dbReference type="SUPFAM" id="SSF46565">
    <property type="entry name" value="Chaperone J-domain"/>
    <property type="match status" value="1"/>
</dbReference>
<dbReference type="InterPro" id="IPR036412">
    <property type="entry name" value="HAD-like_sf"/>
</dbReference>
<feature type="chain" id="PRO_5010316173" evidence="2">
    <location>
        <begin position="18"/>
        <end position="913"/>
    </location>
</feature>
<evidence type="ECO:0000259" key="3">
    <source>
        <dbReference type="PROSITE" id="PS50076"/>
    </source>
</evidence>
<feature type="compositionally biased region" description="Polar residues" evidence="1">
    <location>
        <begin position="798"/>
        <end position="818"/>
    </location>
</feature>
<dbReference type="Proteomes" id="UP000186817">
    <property type="component" value="Unassembled WGS sequence"/>
</dbReference>
<evidence type="ECO:0000256" key="2">
    <source>
        <dbReference type="SAM" id="SignalP"/>
    </source>
</evidence>
<feature type="region of interest" description="Disordered" evidence="1">
    <location>
        <begin position="762"/>
        <end position="837"/>
    </location>
</feature>
<proteinExistence type="predicted"/>
<dbReference type="EMBL" id="LSRX01000011">
    <property type="protein sequence ID" value="OLQ14764.1"/>
    <property type="molecule type" value="Genomic_DNA"/>
</dbReference>
<evidence type="ECO:0000313" key="4">
    <source>
        <dbReference type="EMBL" id="OLQ14764.1"/>
    </source>
</evidence>
<dbReference type="PROSITE" id="PS50076">
    <property type="entry name" value="DNAJ_2"/>
    <property type="match status" value="1"/>
</dbReference>
<dbReference type="SUPFAM" id="SSF56784">
    <property type="entry name" value="HAD-like"/>
    <property type="match status" value="1"/>
</dbReference>
<dbReference type="PRINTS" id="PR00625">
    <property type="entry name" value="JDOMAIN"/>
</dbReference>
<dbReference type="InterPro" id="IPR036869">
    <property type="entry name" value="J_dom_sf"/>
</dbReference>
<evidence type="ECO:0000313" key="5">
    <source>
        <dbReference type="Proteomes" id="UP000186817"/>
    </source>
</evidence>
<evidence type="ECO:0000256" key="1">
    <source>
        <dbReference type="SAM" id="MobiDB-lite"/>
    </source>
</evidence>